<evidence type="ECO:0000256" key="1">
    <source>
        <dbReference type="SAM" id="MobiDB-lite"/>
    </source>
</evidence>
<accession>A0ABW4MBV2</accession>
<dbReference type="EMBL" id="JBHUEL010000001">
    <property type="protein sequence ID" value="MFD1765262.1"/>
    <property type="molecule type" value="Genomic_DNA"/>
</dbReference>
<name>A0ABW4MBV2_9SPHN</name>
<gene>
    <name evidence="2" type="ORF">ACFSAG_00200</name>
</gene>
<reference evidence="3" key="1">
    <citation type="journal article" date="2019" name="Int. J. Syst. Evol. Microbiol.">
        <title>The Global Catalogue of Microorganisms (GCM) 10K type strain sequencing project: providing services to taxonomists for standard genome sequencing and annotation.</title>
        <authorList>
            <consortium name="The Broad Institute Genomics Platform"/>
            <consortium name="The Broad Institute Genome Sequencing Center for Infectious Disease"/>
            <person name="Wu L."/>
            <person name="Ma J."/>
        </authorList>
    </citation>
    <scope>NUCLEOTIDE SEQUENCE [LARGE SCALE GENOMIC DNA]</scope>
    <source>
        <strain evidence="3">CGMCC 1.12449</strain>
    </source>
</reference>
<feature type="region of interest" description="Disordered" evidence="1">
    <location>
        <begin position="113"/>
        <end position="179"/>
    </location>
</feature>
<dbReference type="RefSeq" id="WP_381510412.1">
    <property type="nucleotide sequence ID" value="NZ_JBHUEL010000001.1"/>
</dbReference>
<dbReference type="Pfam" id="PF05284">
    <property type="entry name" value="DUF736"/>
    <property type="match status" value="1"/>
</dbReference>
<organism evidence="2 3">
    <name type="scientific">Sphingorhabdus buctiana</name>
    <dbReference type="NCBI Taxonomy" id="1508805"/>
    <lineage>
        <taxon>Bacteria</taxon>
        <taxon>Pseudomonadati</taxon>
        <taxon>Pseudomonadota</taxon>
        <taxon>Alphaproteobacteria</taxon>
        <taxon>Sphingomonadales</taxon>
        <taxon>Sphingomonadaceae</taxon>
        <taxon>Sphingorhabdus</taxon>
    </lineage>
</organism>
<protein>
    <submittedName>
        <fullName evidence="2">DUF736 domain-containing protein</fullName>
    </submittedName>
</protein>
<proteinExistence type="predicted"/>
<keyword evidence="3" id="KW-1185">Reference proteome</keyword>
<evidence type="ECO:0000313" key="3">
    <source>
        <dbReference type="Proteomes" id="UP001597215"/>
    </source>
</evidence>
<sequence length="179" mass="18672">MNIGTIKKNAAGQLIGQVSTLAVTLTVGLRSVMSNNPRAPKFEIVALNAARQWVVVGALFELTANATGESFYQGKIDDPSMASPLYIALFAQEDGSFNVAWQRPTRRRATTLEAADYGEGDMFDGADNRGGPEDRGGDGLGESTAEGPRKGKAKAGVDADVDAGSGAKTEDALPPLVDA</sequence>
<feature type="compositionally biased region" description="Basic and acidic residues" evidence="1">
    <location>
        <begin position="126"/>
        <end position="137"/>
    </location>
</feature>
<feature type="compositionally biased region" description="Low complexity" evidence="1">
    <location>
        <begin position="154"/>
        <end position="167"/>
    </location>
</feature>
<comment type="caution">
    <text evidence="2">The sequence shown here is derived from an EMBL/GenBank/DDBJ whole genome shotgun (WGS) entry which is preliminary data.</text>
</comment>
<dbReference type="Proteomes" id="UP001597215">
    <property type="component" value="Unassembled WGS sequence"/>
</dbReference>
<evidence type="ECO:0000313" key="2">
    <source>
        <dbReference type="EMBL" id="MFD1765262.1"/>
    </source>
</evidence>
<dbReference type="InterPro" id="IPR007948">
    <property type="entry name" value="DUF736"/>
</dbReference>